<dbReference type="eggNOG" id="ENOG50310Y7">
    <property type="taxonomic scope" value="Bacteria"/>
</dbReference>
<gene>
    <name evidence="2" type="ORF">BMF97_01170</name>
</gene>
<name>A0A1V3U4S3_ELIME</name>
<accession>A0A1V3U4S3</accession>
<dbReference type="PROSITE" id="PS51257">
    <property type="entry name" value="PROKAR_LIPOPROTEIN"/>
    <property type="match status" value="1"/>
</dbReference>
<dbReference type="AlphaFoldDB" id="A0A1V3U4S3"/>
<proteinExistence type="predicted"/>
<dbReference type="RefSeq" id="WP_016199299.1">
    <property type="nucleotide sequence ID" value="NZ_CP014338.1"/>
</dbReference>
<dbReference type="EMBL" id="MPOG01000001">
    <property type="protein sequence ID" value="OOH97907.1"/>
    <property type="molecule type" value="Genomic_DNA"/>
</dbReference>
<organism evidence="2 3">
    <name type="scientific">Elizabethkingia meningoseptica</name>
    <name type="common">Chryseobacterium meningosepticum</name>
    <dbReference type="NCBI Taxonomy" id="238"/>
    <lineage>
        <taxon>Bacteria</taxon>
        <taxon>Pseudomonadati</taxon>
        <taxon>Bacteroidota</taxon>
        <taxon>Flavobacteriia</taxon>
        <taxon>Flavobacteriales</taxon>
        <taxon>Weeksellaceae</taxon>
        <taxon>Elizabethkingia</taxon>
    </lineage>
</organism>
<feature type="signal peptide" evidence="1">
    <location>
        <begin position="1"/>
        <end position="24"/>
    </location>
</feature>
<sequence>MKTKQNLYSLLFILFFFIALTSCSDDQREYYPDKKVMKVNVKGYIAKDSLQIRMGSTIITSDDGKQKFFKNSVNKDVDALAPSVFSLVDGKGKVLTTKSYDGSSFNNNFKFFYDGTTLIDKIPDVPKPTAGNVGILVDFSERRLTKIPLADMEVYVTASRLGKTIEITRKKFNDDGQVYLDLTIPTQYSSFLITIVKPGTKISYVSAINPSINPSITQQTTRDKGLMMLIQETGDSQIKGIQGTELTQYLN</sequence>
<keyword evidence="1" id="KW-0732">Signal</keyword>
<dbReference type="Proteomes" id="UP000188947">
    <property type="component" value="Unassembled WGS sequence"/>
</dbReference>
<protein>
    <recommendedName>
        <fullName evidence="4">DUF4397 domain-containing protein</fullName>
    </recommendedName>
</protein>
<feature type="chain" id="PRO_5010739700" description="DUF4397 domain-containing protein" evidence="1">
    <location>
        <begin position="25"/>
        <end position="251"/>
    </location>
</feature>
<evidence type="ECO:0008006" key="4">
    <source>
        <dbReference type="Google" id="ProtNLM"/>
    </source>
</evidence>
<dbReference type="OrthoDB" id="1450849at2"/>
<dbReference type="GeneID" id="48544411"/>
<keyword evidence="3" id="KW-1185">Reference proteome</keyword>
<dbReference type="STRING" id="238.BBD35_02940"/>
<evidence type="ECO:0000313" key="2">
    <source>
        <dbReference type="EMBL" id="OOH97907.1"/>
    </source>
</evidence>
<comment type="caution">
    <text evidence="2">The sequence shown here is derived from an EMBL/GenBank/DDBJ whole genome shotgun (WGS) entry which is preliminary data.</text>
</comment>
<evidence type="ECO:0000256" key="1">
    <source>
        <dbReference type="SAM" id="SignalP"/>
    </source>
</evidence>
<dbReference type="KEGG" id="emg:BBD33_01125"/>
<evidence type="ECO:0000313" key="3">
    <source>
        <dbReference type="Proteomes" id="UP000188947"/>
    </source>
</evidence>
<reference evidence="2 3" key="1">
    <citation type="submission" date="2016-11" db="EMBL/GenBank/DDBJ databases">
        <title>Genome sequence and comparative genomic analysis of clinical strain Elizabethkingia meningoseptica 61421 PRCM.</title>
        <authorList>
            <person name="Wang M."/>
            <person name="Hu S."/>
            <person name="Cao L."/>
            <person name="Jiang T."/>
            <person name="Zhou Y."/>
            <person name="Ming D."/>
        </authorList>
    </citation>
    <scope>NUCLEOTIDE SEQUENCE [LARGE SCALE GENOMIC DNA]</scope>
    <source>
        <strain evidence="2 3">61421 PRCM</strain>
    </source>
</reference>